<evidence type="ECO:0000256" key="6">
    <source>
        <dbReference type="SAM" id="SignalP"/>
    </source>
</evidence>
<dbReference type="SUPFAM" id="SSF48452">
    <property type="entry name" value="TPR-like"/>
    <property type="match status" value="1"/>
</dbReference>
<feature type="transmembrane region" description="Helical" evidence="5">
    <location>
        <begin position="634"/>
        <end position="658"/>
    </location>
</feature>
<dbReference type="Pfam" id="PF04893">
    <property type="entry name" value="Yip1"/>
    <property type="match status" value="1"/>
</dbReference>
<proteinExistence type="predicted"/>
<dbReference type="AlphaFoldDB" id="A0A7C8L9E7"/>
<keyword evidence="6" id="KW-0732">Signal</keyword>
<dbReference type="InterPro" id="IPR006977">
    <property type="entry name" value="Yip1_dom"/>
</dbReference>
<keyword evidence="9" id="KW-1185">Reference proteome</keyword>
<dbReference type="Gene3D" id="2.120.10.30">
    <property type="entry name" value="TolB, C-terminal domain"/>
    <property type="match status" value="2"/>
</dbReference>
<organism evidence="8 9">
    <name type="scientific">Gracilibacillus oryzae</name>
    <dbReference type="NCBI Taxonomy" id="1672701"/>
    <lineage>
        <taxon>Bacteria</taxon>
        <taxon>Bacillati</taxon>
        <taxon>Bacillota</taxon>
        <taxon>Bacilli</taxon>
        <taxon>Bacillales</taxon>
        <taxon>Bacillaceae</taxon>
        <taxon>Gracilibacillus</taxon>
    </lineage>
</organism>
<keyword evidence="3 5" id="KW-1133">Transmembrane helix</keyword>
<evidence type="ECO:0000256" key="5">
    <source>
        <dbReference type="SAM" id="Phobius"/>
    </source>
</evidence>
<keyword evidence="2 5" id="KW-0812">Transmembrane</keyword>
<dbReference type="PANTHER" id="PTHR24104:SF25">
    <property type="entry name" value="PROTEIN LIN-41"/>
    <property type="match status" value="1"/>
</dbReference>
<evidence type="ECO:0000259" key="7">
    <source>
        <dbReference type="Pfam" id="PF04893"/>
    </source>
</evidence>
<dbReference type="PANTHER" id="PTHR24104">
    <property type="entry name" value="E3 UBIQUITIN-PROTEIN LIGASE NHLRC1-RELATED"/>
    <property type="match status" value="1"/>
</dbReference>
<feature type="domain" description="Yip1" evidence="7">
    <location>
        <begin position="481"/>
        <end position="651"/>
    </location>
</feature>
<protein>
    <recommendedName>
        <fullName evidence="7">Yip1 domain-containing protein</fullName>
    </recommendedName>
</protein>
<feature type="transmembrane region" description="Helical" evidence="5">
    <location>
        <begin position="540"/>
        <end position="558"/>
    </location>
</feature>
<dbReference type="SUPFAM" id="SSF63825">
    <property type="entry name" value="YWTD domain"/>
    <property type="match status" value="1"/>
</dbReference>
<dbReference type="SUPFAM" id="SSF101898">
    <property type="entry name" value="NHL repeat"/>
    <property type="match status" value="1"/>
</dbReference>
<dbReference type="EMBL" id="WEID01000012">
    <property type="protein sequence ID" value="KAB8138932.1"/>
    <property type="molecule type" value="Genomic_DNA"/>
</dbReference>
<dbReference type="OrthoDB" id="9799230at2"/>
<feature type="transmembrane region" description="Helical" evidence="5">
    <location>
        <begin position="431"/>
        <end position="448"/>
    </location>
</feature>
<comment type="caution">
    <text evidence="8">The sequence shown here is derived from an EMBL/GenBank/DDBJ whole genome shotgun (WGS) entry which is preliminary data.</text>
</comment>
<dbReference type="InterPro" id="IPR050952">
    <property type="entry name" value="TRIM-NHL_E3_ligases"/>
</dbReference>
<reference evidence="8 9" key="1">
    <citation type="submission" date="2019-10" db="EMBL/GenBank/DDBJ databases">
        <title>Gracilibacillus sp. nov. isolated from rice seeds.</title>
        <authorList>
            <person name="He S."/>
        </authorList>
    </citation>
    <scope>NUCLEOTIDE SEQUENCE [LARGE SCALE GENOMIC DNA]</scope>
    <source>
        <strain evidence="8 9">TD8</strain>
    </source>
</reference>
<dbReference type="Proteomes" id="UP000480246">
    <property type="component" value="Unassembled WGS sequence"/>
</dbReference>
<sequence length="679" mass="78181">MKKIKKITLVLLTLLLYILLPVEAAMANTAYKTYTEDGYGQYVETQTAYTVKNTIVQFDDELFTQASDMKIGKDGLLYIADTGNKRILVGDANGKFIRSIGNEVLQKPTGIFLSHDDKLYVADEIAAKVFVFSLEGELLQEFGRPESILFGETATFVPEKVAVDKRDNVYVISRGNSNGIIQINANNGEFIGYFAPNQTIVTPLTVFRKAIFTEEQLSKMIDTVPATAKNINIDEKGLVYAVSQGERVEGIRKLNVAGRNILDTAVYDDFPVSVEIGSVDNIFVAGENGFIYEYTSEGNLLFVFGGQDDGRQRVGLFNKISAIAIDASDQIYALDPEKNQIQIFQPTEFANLVHQSLELYQNGDYDASKGPWQEVIRLNGLFDFAHLGLGEAYFKEENYQLALDSFRQAKYKEGYSDAFWEVRNKWMRENVIYIIYLLILWFILAQVWKRLNKKYKWKERMSQSMDKKHWKWLKDITFIKKMIRHPIDSLYSIQYENKASYLSAFFWVIVFFILFVIEKYYSGFIFRYVRDGEYTLGTDVASFFAVLLLIIVCHYLICTINDGEGKFKHIFIGSIYAFAPYFIFKPFIILASNFLTYNEAYLLSLANFIIYGWVAILLFVMIKEINDYTIRETFKIIFLTLFMILIAVLLLFIVYILILQMVDFVVSIVNEGVYRFENR</sequence>
<evidence type="ECO:0000256" key="2">
    <source>
        <dbReference type="ARBA" id="ARBA00022692"/>
    </source>
</evidence>
<dbReference type="RefSeq" id="WP_153401383.1">
    <property type="nucleotide sequence ID" value="NZ_ML762424.1"/>
</dbReference>
<feature type="signal peptide" evidence="6">
    <location>
        <begin position="1"/>
        <end position="24"/>
    </location>
</feature>
<dbReference type="GO" id="GO:0016020">
    <property type="term" value="C:membrane"/>
    <property type="evidence" value="ECO:0007669"/>
    <property type="project" value="UniProtKB-SubCell"/>
</dbReference>
<evidence type="ECO:0000313" key="9">
    <source>
        <dbReference type="Proteomes" id="UP000480246"/>
    </source>
</evidence>
<dbReference type="GO" id="GO:0008270">
    <property type="term" value="F:zinc ion binding"/>
    <property type="evidence" value="ECO:0007669"/>
    <property type="project" value="UniProtKB-KW"/>
</dbReference>
<name>A0A7C8L9E7_9BACI</name>
<feature type="transmembrane region" description="Helical" evidence="5">
    <location>
        <begin position="601"/>
        <end position="622"/>
    </location>
</feature>
<keyword evidence="4 5" id="KW-0472">Membrane</keyword>
<feature type="transmembrane region" description="Helical" evidence="5">
    <location>
        <begin position="570"/>
        <end position="595"/>
    </location>
</feature>
<dbReference type="InterPro" id="IPR011990">
    <property type="entry name" value="TPR-like_helical_dom_sf"/>
</dbReference>
<dbReference type="InterPro" id="IPR011042">
    <property type="entry name" value="6-blade_b-propeller_TolB-like"/>
</dbReference>
<comment type="subcellular location">
    <subcellularLocation>
        <location evidence="1">Membrane</location>
        <topology evidence="1">Multi-pass membrane protein</topology>
    </subcellularLocation>
</comment>
<feature type="chain" id="PRO_5038538368" description="Yip1 domain-containing protein" evidence="6">
    <location>
        <begin position="25"/>
        <end position="679"/>
    </location>
</feature>
<evidence type="ECO:0000256" key="4">
    <source>
        <dbReference type="ARBA" id="ARBA00023136"/>
    </source>
</evidence>
<feature type="transmembrane region" description="Helical" evidence="5">
    <location>
        <begin position="499"/>
        <end position="520"/>
    </location>
</feature>
<gene>
    <name evidence="8" type="ORF">F9U64_02740</name>
</gene>
<evidence type="ECO:0000313" key="8">
    <source>
        <dbReference type="EMBL" id="KAB8138932.1"/>
    </source>
</evidence>
<dbReference type="CDD" id="cd05819">
    <property type="entry name" value="NHL"/>
    <property type="match status" value="1"/>
</dbReference>
<accession>A0A7C8L9E7</accession>
<evidence type="ECO:0000256" key="1">
    <source>
        <dbReference type="ARBA" id="ARBA00004141"/>
    </source>
</evidence>
<evidence type="ECO:0000256" key="3">
    <source>
        <dbReference type="ARBA" id="ARBA00022989"/>
    </source>
</evidence>